<proteinExistence type="predicted"/>
<evidence type="ECO:0008006" key="3">
    <source>
        <dbReference type="Google" id="ProtNLM"/>
    </source>
</evidence>
<dbReference type="EMBL" id="JPQT01000112">
    <property type="protein sequence ID" value="KFE50261.1"/>
    <property type="molecule type" value="Genomic_DNA"/>
</dbReference>
<dbReference type="PATRIC" id="fig|317.174.peg.3613"/>
<protein>
    <recommendedName>
        <fullName evidence="3">Phage protein</fullName>
    </recommendedName>
</protein>
<dbReference type="InterPro" id="IPR024406">
    <property type="entry name" value="TAC-10"/>
</dbReference>
<gene>
    <name evidence="1" type="ORF">IV02_17690</name>
</gene>
<organism evidence="1 2">
    <name type="scientific">Pseudomonas syringae</name>
    <dbReference type="NCBI Taxonomy" id="317"/>
    <lineage>
        <taxon>Bacteria</taxon>
        <taxon>Pseudomonadati</taxon>
        <taxon>Pseudomonadota</taxon>
        <taxon>Gammaproteobacteria</taxon>
        <taxon>Pseudomonadales</taxon>
        <taxon>Pseudomonadaceae</taxon>
        <taxon>Pseudomonas</taxon>
    </lineage>
</organism>
<reference evidence="1 2" key="1">
    <citation type="submission" date="2014-07" db="EMBL/GenBank/DDBJ databases">
        <title>Draft Genome Sequences of Environmental Pseudomonas syringae strains.</title>
        <authorList>
            <person name="Baltrus D.A."/>
            <person name="Berge O."/>
            <person name="Morris C."/>
        </authorList>
    </citation>
    <scope>NUCLEOTIDE SEQUENCE [LARGE SCALE GENOMIC DNA]</scope>
    <source>
        <strain evidence="1 2">CEB003</strain>
    </source>
</reference>
<dbReference type="AlphaFoldDB" id="A0A085V498"/>
<accession>A0A085V498</accession>
<comment type="caution">
    <text evidence="1">The sequence shown here is derived from an EMBL/GenBank/DDBJ whole genome shotgun (WGS) entry which is preliminary data.</text>
</comment>
<evidence type="ECO:0000313" key="1">
    <source>
        <dbReference type="EMBL" id="KFE50261.1"/>
    </source>
</evidence>
<dbReference type="Proteomes" id="UP000028643">
    <property type="component" value="Unassembled WGS sequence"/>
</dbReference>
<dbReference type="RefSeq" id="WP_047576589.1">
    <property type="nucleotide sequence ID" value="NZ_JPQT01000112.1"/>
</dbReference>
<evidence type="ECO:0000313" key="2">
    <source>
        <dbReference type="Proteomes" id="UP000028643"/>
    </source>
</evidence>
<sequence length="96" mass="10690">MSEVNRDITLEFADLEFTFHLTPQDVTKYFNSTTNNNKVAPANNLLMTTVKQEEKASLKPFLANPVTVMELVGALLEEYSPDIDVIVKKPSTTLSA</sequence>
<dbReference type="Pfam" id="PF10963">
    <property type="entry name" value="Phage_TAC_10"/>
    <property type="match status" value="1"/>
</dbReference>
<name>A0A085V498_PSESX</name>